<feature type="modified residue" description="4-aspartylphosphate" evidence="1">
    <location>
        <position position="59"/>
    </location>
</feature>
<comment type="caution">
    <text evidence="3">The sequence shown here is derived from an EMBL/GenBank/DDBJ whole genome shotgun (WGS) entry which is preliminary data.</text>
</comment>
<dbReference type="OrthoDB" id="7631574at2"/>
<dbReference type="InterPro" id="IPR011006">
    <property type="entry name" value="CheY-like_superfamily"/>
</dbReference>
<proteinExistence type="predicted"/>
<feature type="domain" description="Response regulatory" evidence="2">
    <location>
        <begin position="6"/>
        <end position="126"/>
    </location>
</feature>
<dbReference type="eggNOG" id="COG3706">
    <property type="taxonomic scope" value="Bacteria"/>
</dbReference>
<dbReference type="RefSeq" id="WP_020213867.1">
    <property type="nucleotide sequence ID" value="NZ_JRLX01000039.1"/>
</dbReference>
<dbReference type="InterPro" id="IPR001789">
    <property type="entry name" value="Sig_transdc_resp-reg_receiver"/>
</dbReference>
<dbReference type="EMBL" id="JRLX01000039">
    <property type="protein sequence ID" value="KGO84741.1"/>
    <property type="molecule type" value="Genomic_DNA"/>
</dbReference>
<dbReference type="InterPro" id="IPR052893">
    <property type="entry name" value="TCS_response_regulator"/>
</dbReference>
<dbReference type="PANTHER" id="PTHR44520:SF2">
    <property type="entry name" value="RESPONSE REGULATOR RCP1"/>
    <property type="match status" value="1"/>
</dbReference>
<dbReference type="AlphaFoldDB" id="A0A0A2LZJ2"/>
<dbReference type="Gene3D" id="3.40.50.2300">
    <property type="match status" value="1"/>
</dbReference>
<dbReference type="GO" id="GO:0000160">
    <property type="term" value="P:phosphorelay signal transduction system"/>
    <property type="evidence" value="ECO:0007669"/>
    <property type="project" value="InterPro"/>
</dbReference>
<dbReference type="CDD" id="cd17557">
    <property type="entry name" value="REC_Rcp-like"/>
    <property type="match status" value="1"/>
</dbReference>
<sequence>MSQLLNILLVEDDTIEVMKFHRVLKAMGINHKITEAANGEEALFTLKDREVNTDIIILDLNMPKLNGLEFLNIIKRDEALRYIPTVILTTSNNHHDVAACYKNGISGYFVKPLKYADYEDNIKKLIGYWSKNELMYQ</sequence>
<dbReference type="PROSITE" id="PS50110">
    <property type="entry name" value="RESPONSE_REGULATORY"/>
    <property type="match status" value="1"/>
</dbReference>
<accession>A0A0A2LZJ2</accession>
<evidence type="ECO:0000313" key="4">
    <source>
        <dbReference type="Proteomes" id="UP000030152"/>
    </source>
</evidence>
<keyword evidence="1" id="KW-0597">Phosphoprotein</keyword>
<name>A0A0A2LZJ2_9FLAO</name>
<protein>
    <submittedName>
        <fullName evidence="3">Transcriptional regulator</fullName>
    </submittedName>
</protein>
<dbReference type="SMART" id="SM00448">
    <property type="entry name" value="REC"/>
    <property type="match status" value="1"/>
</dbReference>
<organism evidence="3 4">
    <name type="scientific">Flavobacterium rivuli WB 3.3-2 = DSM 21788</name>
    <dbReference type="NCBI Taxonomy" id="1121895"/>
    <lineage>
        <taxon>Bacteria</taxon>
        <taxon>Pseudomonadati</taxon>
        <taxon>Bacteroidota</taxon>
        <taxon>Flavobacteriia</taxon>
        <taxon>Flavobacteriales</taxon>
        <taxon>Flavobacteriaceae</taxon>
        <taxon>Flavobacterium</taxon>
    </lineage>
</organism>
<evidence type="ECO:0000313" key="3">
    <source>
        <dbReference type="EMBL" id="KGO84741.1"/>
    </source>
</evidence>
<dbReference type="PANTHER" id="PTHR44520">
    <property type="entry name" value="RESPONSE REGULATOR RCP1-RELATED"/>
    <property type="match status" value="1"/>
</dbReference>
<keyword evidence="4" id="KW-1185">Reference proteome</keyword>
<dbReference type="Proteomes" id="UP000030152">
    <property type="component" value="Unassembled WGS sequence"/>
</dbReference>
<dbReference type="STRING" id="1121895.GCA_000378485_02699"/>
<evidence type="ECO:0000256" key="1">
    <source>
        <dbReference type="PROSITE-ProRule" id="PRU00169"/>
    </source>
</evidence>
<evidence type="ECO:0000259" key="2">
    <source>
        <dbReference type="PROSITE" id="PS50110"/>
    </source>
</evidence>
<reference evidence="3 4" key="1">
    <citation type="submission" date="2013-09" db="EMBL/GenBank/DDBJ databases">
        <authorList>
            <person name="Zeng Z."/>
            <person name="Chen C."/>
        </authorList>
    </citation>
    <scope>NUCLEOTIDE SEQUENCE [LARGE SCALE GENOMIC DNA]</scope>
    <source>
        <strain evidence="3 4">WB 3.3-2</strain>
    </source>
</reference>
<dbReference type="SUPFAM" id="SSF52172">
    <property type="entry name" value="CheY-like"/>
    <property type="match status" value="1"/>
</dbReference>
<gene>
    <name evidence="3" type="ORF">Q765_19980</name>
</gene>
<dbReference type="Pfam" id="PF00072">
    <property type="entry name" value="Response_reg"/>
    <property type="match status" value="1"/>
</dbReference>